<dbReference type="PRINTS" id="PR01217">
    <property type="entry name" value="PRICHEXTENSN"/>
</dbReference>
<dbReference type="AlphaFoldDB" id="A0AAD6WRH5"/>
<feature type="region of interest" description="Disordered" evidence="1">
    <location>
        <begin position="198"/>
        <end position="229"/>
    </location>
</feature>
<feature type="compositionally biased region" description="Gly residues" evidence="1">
    <location>
        <begin position="539"/>
        <end position="549"/>
    </location>
</feature>
<comment type="caution">
    <text evidence="2">The sequence shown here is derived from an EMBL/GenBank/DDBJ whole genome shotgun (WGS) entry which is preliminary data.</text>
</comment>
<feature type="region of interest" description="Disordered" evidence="1">
    <location>
        <begin position="888"/>
        <end position="925"/>
    </location>
</feature>
<feature type="compositionally biased region" description="Low complexity" evidence="1">
    <location>
        <begin position="788"/>
        <end position="804"/>
    </location>
</feature>
<feature type="compositionally biased region" description="Polar residues" evidence="1">
    <location>
        <begin position="95"/>
        <end position="138"/>
    </location>
</feature>
<evidence type="ECO:0000313" key="2">
    <source>
        <dbReference type="EMBL" id="KAJ7024383.1"/>
    </source>
</evidence>
<accession>A0AAD6WRH5</accession>
<feature type="region of interest" description="Disordered" evidence="1">
    <location>
        <begin position="788"/>
        <end position="870"/>
    </location>
</feature>
<feature type="compositionally biased region" description="Basic and acidic residues" evidence="1">
    <location>
        <begin position="411"/>
        <end position="422"/>
    </location>
</feature>
<feature type="region of interest" description="Disordered" evidence="1">
    <location>
        <begin position="532"/>
        <end position="554"/>
    </location>
</feature>
<feature type="compositionally biased region" description="Pro residues" evidence="1">
    <location>
        <begin position="888"/>
        <end position="898"/>
    </location>
</feature>
<feature type="compositionally biased region" description="Low complexity" evidence="1">
    <location>
        <begin position="861"/>
        <end position="870"/>
    </location>
</feature>
<feature type="region of interest" description="Disordered" evidence="1">
    <location>
        <begin position="586"/>
        <end position="615"/>
    </location>
</feature>
<name>A0AAD6WRH5_9AGAR</name>
<dbReference type="EMBL" id="JARJCM010000171">
    <property type="protein sequence ID" value="KAJ7024383.1"/>
    <property type="molecule type" value="Genomic_DNA"/>
</dbReference>
<evidence type="ECO:0000256" key="1">
    <source>
        <dbReference type="SAM" id="MobiDB-lite"/>
    </source>
</evidence>
<feature type="region of interest" description="Disordered" evidence="1">
    <location>
        <begin position="92"/>
        <end position="139"/>
    </location>
</feature>
<reference evidence="2" key="1">
    <citation type="submission" date="2023-03" db="EMBL/GenBank/DDBJ databases">
        <title>Massive genome expansion in bonnet fungi (Mycena s.s.) driven by repeated elements and novel gene families across ecological guilds.</title>
        <authorList>
            <consortium name="Lawrence Berkeley National Laboratory"/>
            <person name="Harder C.B."/>
            <person name="Miyauchi S."/>
            <person name="Viragh M."/>
            <person name="Kuo A."/>
            <person name="Thoen E."/>
            <person name="Andreopoulos B."/>
            <person name="Lu D."/>
            <person name="Skrede I."/>
            <person name="Drula E."/>
            <person name="Henrissat B."/>
            <person name="Morin E."/>
            <person name="Kohler A."/>
            <person name="Barry K."/>
            <person name="LaButti K."/>
            <person name="Morin E."/>
            <person name="Salamov A."/>
            <person name="Lipzen A."/>
            <person name="Mereny Z."/>
            <person name="Hegedus B."/>
            <person name="Baldrian P."/>
            <person name="Stursova M."/>
            <person name="Weitz H."/>
            <person name="Taylor A."/>
            <person name="Grigoriev I.V."/>
            <person name="Nagy L.G."/>
            <person name="Martin F."/>
            <person name="Kauserud H."/>
        </authorList>
    </citation>
    <scope>NUCLEOTIDE SEQUENCE</scope>
    <source>
        <strain evidence="2">CBHHK200</strain>
    </source>
</reference>
<feature type="region of interest" description="Disordered" evidence="1">
    <location>
        <begin position="392"/>
        <end position="475"/>
    </location>
</feature>
<keyword evidence="3" id="KW-1185">Reference proteome</keyword>
<proteinExistence type="predicted"/>
<feature type="compositionally biased region" description="Low complexity" evidence="1">
    <location>
        <begin position="899"/>
        <end position="912"/>
    </location>
</feature>
<sequence length="980" mass="104613">MSSTGANQYYPNAVYHSLFPPNPPFPVNNDATPEAPLLAAARQCSVRGCSNPLDPPGPDPLVERKMCAPCREKHRVYASTKRARRRAERVLVGKLSSTPASTSPQDTDPTPWMNNDLASNPTPATPTQYSSPSTQPTADLQKAPWAIDPALYSQSSSSSTLAGALTLQSTNPSVNVAVPASSFAGRDEEVYNTSVAPSATLYPHPQKSGAPAPSDSGQGAAPQGSDGKPRFCSVKGCKAAILESTAVYPYKMCRPCRDRYRNYGITKRAKAKKEQETWNRELEGLRVKEDLRRAENGLPALSGDELRAWEISIIDEEVPLPPSRAKNIPMPMGPLDTRYSRQIPPDVPLPTRMCSVSHCHNLLPGFYRYKRCETHRTQNRWHSKLNQSREKIQKGFMLPDGTLVVQPGPIKKKDGEPGEPKEKKTRKKRESKANESGEGLAGPSNTGGETTTDASTAAQVDAPVQKRSKPSGSCREDDCCNLLLPGTRWRSCDSCRTIARIFKQQKKAAEKNQLGFVNVTVDVHDFNAVPPIPAAGTQSGSGSGSGSGPAGPSTVAVTAASALGPSTCYISPSVATTATYPPAPTSTSTLLTVNQPPNSGPESRSGVRGVRKYRKLPRYDKDGNIILNGTSAEASSSSARVAAPLATLPPSSNLSPLPPSSNLSPLPPSSNLSPLPPSSRSTMPPSTLSTMPPQPLPGHYPYPPPPPGFQYYMPPQGYSYYGMPSPGSTAPGQPPPGFMYIPSPYPYAMMPPPANQAGTSASAPYSYYPYTLPPPGYALPQHYPRAGYTYPTGTPQQPPAGGYQSPYAAYKSQTTSTSAPPVPPATGSQGYTYYRFKNGTRNPPAPESKQPSKRRRLSEEPAAAAPASAPPIASVAAPVMDALLPPANAPVPTPPADPPAAAVAPQPAPMDAEAPNKEQPPPPSTYHRLCGMNKCNRELPSGTTGSMCDKCRTKIKRRQATTKQRFRLEPKKIIVAKSAA</sequence>
<feature type="compositionally biased region" description="Pro residues" evidence="1">
    <location>
        <begin position="692"/>
        <end position="702"/>
    </location>
</feature>
<feature type="compositionally biased region" description="Low complexity" evidence="1">
    <location>
        <begin position="650"/>
        <end position="691"/>
    </location>
</feature>
<organism evidence="2 3">
    <name type="scientific">Mycena alexandri</name>
    <dbReference type="NCBI Taxonomy" id="1745969"/>
    <lineage>
        <taxon>Eukaryota</taxon>
        <taxon>Fungi</taxon>
        <taxon>Dikarya</taxon>
        <taxon>Basidiomycota</taxon>
        <taxon>Agaricomycotina</taxon>
        <taxon>Agaricomycetes</taxon>
        <taxon>Agaricomycetidae</taxon>
        <taxon>Agaricales</taxon>
        <taxon>Marasmiineae</taxon>
        <taxon>Mycenaceae</taxon>
        <taxon>Mycena</taxon>
    </lineage>
</organism>
<feature type="region of interest" description="Disordered" evidence="1">
    <location>
        <begin position="650"/>
        <end position="702"/>
    </location>
</feature>
<feature type="compositionally biased region" description="Polar residues" evidence="1">
    <location>
        <begin position="443"/>
        <end position="458"/>
    </location>
</feature>
<gene>
    <name evidence="2" type="ORF">C8F04DRAFT_1131746</name>
</gene>
<protein>
    <submittedName>
        <fullName evidence="2">Uncharacterized protein</fullName>
    </submittedName>
</protein>
<dbReference type="Proteomes" id="UP001218188">
    <property type="component" value="Unassembled WGS sequence"/>
</dbReference>
<evidence type="ECO:0000313" key="3">
    <source>
        <dbReference type="Proteomes" id="UP001218188"/>
    </source>
</evidence>